<evidence type="ECO:0000313" key="3">
    <source>
        <dbReference type="Proteomes" id="UP000469452"/>
    </source>
</evidence>
<evidence type="ECO:0000313" key="2">
    <source>
        <dbReference type="EMBL" id="KAF0706525.1"/>
    </source>
</evidence>
<keyword evidence="1" id="KW-0812">Transmembrane</keyword>
<dbReference type="Proteomes" id="UP000469452">
    <property type="component" value="Unassembled WGS sequence"/>
</dbReference>
<gene>
    <name evidence="2" type="ORF">AaE_014064</name>
</gene>
<feature type="transmembrane region" description="Helical" evidence="1">
    <location>
        <begin position="31"/>
        <end position="53"/>
    </location>
</feature>
<organism evidence="2 3">
    <name type="scientific">Aphanomyces astaci</name>
    <name type="common">Crayfish plague agent</name>
    <dbReference type="NCBI Taxonomy" id="112090"/>
    <lineage>
        <taxon>Eukaryota</taxon>
        <taxon>Sar</taxon>
        <taxon>Stramenopiles</taxon>
        <taxon>Oomycota</taxon>
        <taxon>Saprolegniomycetes</taxon>
        <taxon>Saprolegniales</taxon>
        <taxon>Verrucalvaceae</taxon>
        <taxon>Aphanomyces</taxon>
    </lineage>
</organism>
<name>A0A6A4Z7L6_APHAT</name>
<protein>
    <submittedName>
        <fullName evidence="2">Uncharacterized protein</fullName>
    </submittedName>
</protein>
<dbReference type="EMBL" id="VJMI01019750">
    <property type="protein sequence ID" value="KAF0706525.1"/>
    <property type="molecule type" value="Genomic_DNA"/>
</dbReference>
<reference evidence="2 3" key="1">
    <citation type="submission" date="2019-06" db="EMBL/GenBank/DDBJ databases">
        <title>Genomics analysis of Aphanomyces spp. identifies a new class of oomycete effector associated with host adaptation.</title>
        <authorList>
            <person name="Gaulin E."/>
        </authorList>
    </citation>
    <scope>NUCLEOTIDE SEQUENCE [LARGE SCALE GENOMIC DNA]</scope>
    <source>
        <strain evidence="2 3">E</strain>
    </source>
</reference>
<proteinExistence type="predicted"/>
<comment type="caution">
    <text evidence="2">The sequence shown here is derived from an EMBL/GenBank/DDBJ whole genome shotgun (WGS) entry which is preliminary data.</text>
</comment>
<evidence type="ECO:0000256" key="1">
    <source>
        <dbReference type="SAM" id="Phobius"/>
    </source>
</evidence>
<keyword evidence="1" id="KW-1133">Transmembrane helix</keyword>
<sequence>MDTPVASYTAVMDGIINSQFGKSEFHERTTIGLGLLYLVATLASSFYYIILLVPNVSNTNCGDVYHTRLATPLDLFALAVQKDYTGPITFMDISPSYSRHILLDNVLLEGAVAAMRAGSFETNLLA</sequence>
<dbReference type="AlphaFoldDB" id="A0A6A4Z7L6"/>
<keyword evidence="1" id="KW-0472">Membrane</keyword>
<accession>A0A6A4Z7L6</accession>